<keyword evidence="6" id="KW-0843">Virulence</keyword>
<dbReference type="Pfam" id="PF00512">
    <property type="entry name" value="HisKA"/>
    <property type="match status" value="1"/>
</dbReference>
<evidence type="ECO:0000256" key="6">
    <source>
        <dbReference type="ARBA" id="ARBA00023026"/>
    </source>
</evidence>
<dbReference type="InterPro" id="IPR036097">
    <property type="entry name" value="HisK_dim/P_sf"/>
</dbReference>
<comment type="caution">
    <text evidence="14">The sequence shown here is derived from an EMBL/GenBank/DDBJ whole genome shotgun (WGS) entry which is preliminary data.</text>
</comment>
<protein>
    <recommendedName>
        <fullName evidence="8">Virulence sensor protein BvgS</fullName>
        <ecNumber evidence="2">2.7.13.3</ecNumber>
    </recommendedName>
</protein>
<dbReference type="Pfam" id="PF02518">
    <property type="entry name" value="HATPase_c"/>
    <property type="match status" value="1"/>
</dbReference>
<evidence type="ECO:0000256" key="9">
    <source>
        <dbReference type="PROSITE-ProRule" id="PRU00169"/>
    </source>
</evidence>
<evidence type="ECO:0000256" key="3">
    <source>
        <dbReference type="ARBA" id="ARBA00022553"/>
    </source>
</evidence>
<organism evidence="14 15">
    <name type="scientific">Piscinibacter sakaiensis</name>
    <name type="common">Ideonella sakaiensis</name>
    <dbReference type="NCBI Taxonomy" id="1547922"/>
    <lineage>
        <taxon>Bacteria</taxon>
        <taxon>Pseudomonadati</taxon>
        <taxon>Pseudomonadota</taxon>
        <taxon>Betaproteobacteria</taxon>
        <taxon>Burkholderiales</taxon>
        <taxon>Sphaerotilaceae</taxon>
        <taxon>Piscinibacter</taxon>
    </lineage>
</organism>
<dbReference type="OrthoDB" id="8670869at2"/>
<dbReference type="RefSeq" id="WP_054019855.1">
    <property type="nucleotide sequence ID" value="NZ_BBYR01000029.1"/>
</dbReference>
<feature type="transmembrane region" description="Helical" evidence="10">
    <location>
        <begin position="27"/>
        <end position="50"/>
    </location>
</feature>
<dbReference type="SMART" id="SM00086">
    <property type="entry name" value="PAC"/>
    <property type="match status" value="3"/>
</dbReference>
<dbReference type="SUPFAM" id="SSF55785">
    <property type="entry name" value="PYP-like sensor domain (PAS domain)"/>
    <property type="match status" value="3"/>
</dbReference>
<feature type="transmembrane region" description="Helical" evidence="10">
    <location>
        <begin position="114"/>
        <end position="147"/>
    </location>
</feature>
<dbReference type="Gene3D" id="3.30.450.20">
    <property type="entry name" value="PAS domain"/>
    <property type="match status" value="3"/>
</dbReference>
<evidence type="ECO:0000256" key="1">
    <source>
        <dbReference type="ARBA" id="ARBA00000085"/>
    </source>
</evidence>
<dbReference type="InterPro" id="IPR003661">
    <property type="entry name" value="HisK_dim/P_dom"/>
</dbReference>
<evidence type="ECO:0000256" key="2">
    <source>
        <dbReference type="ARBA" id="ARBA00012438"/>
    </source>
</evidence>
<evidence type="ECO:0000256" key="7">
    <source>
        <dbReference type="ARBA" id="ARBA00058004"/>
    </source>
</evidence>
<feature type="transmembrane region" description="Helical" evidence="10">
    <location>
        <begin position="56"/>
        <end position="75"/>
    </location>
</feature>
<dbReference type="PROSITE" id="PS50110">
    <property type="entry name" value="RESPONSE_REGULATORY"/>
    <property type="match status" value="1"/>
</dbReference>
<keyword evidence="10" id="KW-0472">Membrane</keyword>
<evidence type="ECO:0000256" key="5">
    <source>
        <dbReference type="ARBA" id="ARBA00023012"/>
    </source>
</evidence>
<dbReference type="EC" id="2.7.13.3" evidence="2"/>
<dbReference type="InterPro" id="IPR035965">
    <property type="entry name" value="PAS-like_dom_sf"/>
</dbReference>
<reference evidence="14 15" key="2">
    <citation type="journal article" date="2016" name="Science">
        <title>A bacterium that degrades and assimilates poly(ethylene terephthalate).</title>
        <authorList>
            <person name="Yoshida S."/>
            <person name="Hiraga K."/>
            <person name="Takehana T."/>
            <person name="Taniguchi I."/>
            <person name="Yamaji H."/>
            <person name="Maeda Y."/>
            <person name="Toyohara K."/>
            <person name="Miyamoto K."/>
            <person name="Kimura Y."/>
            <person name="Oda K."/>
        </authorList>
    </citation>
    <scope>NUCLEOTIDE SEQUENCE [LARGE SCALE GENOMIC DNA]</scope>
    <source>
        <strain evidence="15">NBRC 110686 / TISTR 2288 / 201-F6</strain>
    </source>
</reference>
<dbReference type="SUPFAM" id="SSF52172">
    <property type="entry name" value="CheY-like"/>
    <property type="match status" value="1"/>
</dbReference>
<dbReference type="SUPFAM" id="SSF55874">
    <property type="entry name" value="ATPase domain of HSP90 chaperone/DNA topoisomerase II/histidine kinase"/>
    <property type="match status" value="1"/>
</dbReference>
<feature type="transmembrane region" description="Helical" evidence="10">
    <location>
        <begin position="87"/>
        <end position="108"/>
    </location>
</feature>
<dbReference type="SMART" id="SM00387">
    <property type="entry name" value="HATPase_c"/>
    <property type="match status" value="1"/>
</dbReference>
<keyword evidence="4" id="KW-0732">Signal</keyword>
<dbReference type="InterPro" id="IPR005467">
    <property type="entry name" value="His_kinase_dom"/>
</dbReference>
<accession>A0A0K8NZI5</accession>
<feature type="domain" description="Response regulatory" evidence="12">
    <location>
        <begin position="843"/>
        <end position="960"/>
    </location>
</feature>
<dbReference type="PROSITE" id="PS50109">
    <property type="entry name" value="HIS_KIN"/>
    <property type="match status" value="1"/>
</dbReference>
<dbReference type="InterPro" id="IPR036890">
    <property type="entry name" value="HATPase_C_sf"/>
</dbReference>
<comment type="function">
    <text evidence="7">Member of the two-component regulatory system BvgS/BvgA. Phosphorylates BvgA via a four-step phosphorelay in response to environmental signals.</text>
</comment>
<evidence type="ECO:0000256" key="8">
    <source>
        <dbReference type="ARBA" id="ARBA00070152"/>
    </source>
</evidence>
<dbReference type="PRINTS" id="PR00344">
    <property type="entry name" value="BCTRLSENSOR"/>
</dbReference>
<dbReference type="SMART" id="SM00388">
    <property type="entry name" value="HisKA"/>
    <property type="match status" value="1"/>
</dbReference>
<evidence type="ECO:0000259" key="12">
    <source>
        <dbReference type="PROSITE" id="PS50110"/>
    </source>
</evidence>
<evidence type="ECO:0000256" key="10">
    <source>
        <dbReference type="SAM" id="Phobius"/>
    </source>
</evidence>
<dbReference type="InterPro" id="IPR013655">
    <property type="entry name" value="PAS_fold_3"/>
</dbReference>
<evidence type="ECO:0000313" key="14">
    <source>
        <dbReference type="EMBL" id="GAP35817.1"/>
    </source>
</evidence>
<dbReference type="InterPro" id="IPR011006">
    <property type="entry name" value="CheY-like_superfamily"/>
</dbReference>
<feature type="domain" description="PAC" evidence="13">
    <location>
        <begin position="530"/>
        <end position="584"/>
    </location>
</feature>
<keyword evidence="15" id="KW-1185">Reference proteome</keyword>
<dbReference type="PROSITE" id="PS50113">
    <property type="entry name" value="PAC"/>
    <property type="match status" value="2"/>
</dbReference>
<feature type="modified residue" description="4-aspartylphosphate" evidence="9">
    <location>
        <position position="892"/>
    </location>
</feature>
<evidence type="ECO:0000259" key="11">
    <source>
        <dbReference type="PROSITE" id="PS50109"/>
    </source>
</evidence>
<feature type="domain" description="Histidine kinase" evidence="11">
    <location>
        <begin position="602"/>
        <end position="819"/>
    </location>
</feature>
<evidence type="ECO:0000313" key="15">
    <source>
        <dbReference type="Proteomes" id="UP000037660"/>
    </source>
</evidence>
<reference evidence="15" key="1">
    <citation type="submission" date="2015-07" db="EMBL/GenBank/DDBJ databases">
        <title>Discovery of a poly(ethylene terephthalate assimilation.</title>
        <authorList>
            <person name="Yoshida S."/>
            <person name="Hiraga K."/>
            <person name="Takehana T."/>
            <person name="Taniguchi I."/>
            <person name="Yamaji H."/>
            <person name="Maeda Y."/>
            <person name="Toyohara K."/>
            <person name="Miyamoto K."/>
            <person name="Kimura Y."/>
            <person name="Oda K."/>
        </authorList>
    </citation>
    <scope>NUCLEOTIDE SEQUENCE [LARGE SCALE GENOMIC DNA]</scope>
    <source>
        <strain evidence="15">NBRC 110686 / TISTR 2288 / 201-F6</strain>
    </source>
</reference>
<dbReference type="SMART" id="SM00091">
    <property type="entry name" value="PAS"/>
    <property type="match status" value="3"/>
</dbReference>
<dbReference type="FunFam" id="3.30.565.10:FF:000010">
    <property type="entry name" value="Sensor histidine kinase RcsC"/>
    <property type="match status" value="1"/>
</dbReference>
<dbReference type="CDD" id="cd00130">
    <property type="entry name" value="PAS"/>
    <property type="match status" value="1"/>
</dbReference>
<dbReference type="PANTHER" id="PTHR45339">
    <property type="entry name" value="HYBRID SIGNAL TRANSDUCTION HISTIDINE KINASE J"/>
    <property type="match status" value="1"/>
</dbReference>
<dbReference type="AlphaFoldDB" id="A0A0K8NZI5"/>
<dbReference type="Pfam" id="PF00072">
    <property type="entry name" value="Response_reg"/>
    <property type="match status" value="1"/>
</dbReference>
<dbReference type="SMART" id="SM00448">
    <property type="entry name" value="REC"/>
    <property type="match status" value="1"/>
</dbReference>
<dbReference type="CDD" id="cd00082">
    <property type="entry name" value="HisKA"/>
    <property type="match status" value="1"/>
</dbReference>
<dbReference type="Pfam" id="PF08447">
    <property type="entry name" value="PAS_3"/>
    <property type="match status" value="2"/>
</dbReference>
<dbReference type="STRING" id="1547922.ISF6_1590"/>
<dbReference type="InterPro" id="IPR000700">
    <property type="entry name" value="PAS-assoc_C"/>
</dbReference>
<dbReference type="EMBL" id="BBYR01000029">
    <property type="protein sequence ID" value="GAP35817.1"/>
    <property type="molecule type" value="Genomic_DNA"/>
</dbReference>
<dbReference type="Gene3D" id="3.30.565.10">
    <property type="entry name" value="Histidine kinase-like ATPase, C-terminal domain"/>
    <property type="match status" value="1"/>
</dbReference>
<dbReference type="CDD" id="cd16922">
    <property type="entry name" value="HATPase_EvgS-ArcB-TorS-like"/>
    <property type="match status" value="1"/>
</dbReference>
<keyword evidence="5" id="KW-0902">Two-component regulatory system</keyword>
<evidence type="ECO:0000256" key="4">
    <source>
        <dbReference type="ARBA" id="ARBA00022729"/>
    </source>
</evidence>
<dbReference type="InterPro" id="IPR001789">
    <property type="entry name" value="Sig_transdc_resp-reg_receiver"/>
</dbReference>
<dbReference type="Gene3D" id="2.10.70.100">
    <property type="match status" value="1"/>
</dbReference>
<dbReference type="InterPro" id="IPR001610">
    <property type="entry name" value="PAC"/>
</dbReference>
<dbReference type="CDD" id="cd17546">
    <property type="entry name" value="REC_hyHK_CKI1_RcsC-like"/>
    <property type="match status" value="1"/>
</dbReference>
<sequence length="961" mass="104432">MSAWLRDLIGALRGRDDPFPAGDMRDLLVEVLGLIGAATLLMVFVGLALVPTSTPTGRVVAVVLGLAPLALRWWVQRGAGRLTVPAVLGGLAALALVWILAVGSLQAIQSALLLLPLMVVAFVYGAAWGLAGAALVGTLGFALALGLPDPQRIGRIPPINQAWVLMEFAFVTVLCMVGLRRYVARSHRQAIEAQSLRVEDEQLRALNQRLQMAVEAGQFGVWDYDVERRRFSFDAMQARLYGLPPTVTGATLEEWLQAVHPEDRGRARTEFSAVIEQDRAYDLTFRIRQRGGQVRWLRSLGRARGGAGGRADHVVGLDRDVTGQEVQAQALRDAGERLTMAVSAAGGVAWVVGPDRSLQWNARGLELYGLDLFEHPDGWLDVVLPEDQARTAAAWRAALADGGAPGFEFEFRIRHRQRGLRHVRCVGRCEHAPDGSFVRAVGIDIDVSSQREASARVAELSERLALAASASGMGTWQLDLRQGGIAWDARQAALYGLPPEPCQVGPMQWADWVEPEDRPALQAVLDGSAERMEWSLRPLDGQPTGRRVRTMAQTVRDDAGLAVRRVGASFDITAEWLAQRAIQRAREEAEQSSQAKSAFLANMSHEIRTPMNAVIGLTGLLIDSVGPGPAHQQAAKAHSAARSLLAVLNDVLDVSKIEAGKLGLERHRFAIQDVFALVQDTFAHEAQAKGLALRFELDPALPATWLGDRVRLQQILLNLAGNALKFTQRGEVRLHSRVGVRGGLHCEVEDTGIGMDRQTQSRIFEAFEQADASTSRRYGGTGLGLTISRHLVELMGGELGLRSVPGEGTRFWFEVTQLEPVPDEAPEDPASSHGRFERLVGASVLLVEDNELNRLVGEEMLRRLGAEPLLASSGPEALSMLRSRPVDAVLMDIQMPGMDGLETTRRIRALPAPVGQVPVIAMTANAMAGDRERSLAAGMNDHVTKPIDRTALGEVLAQWIA</sequence>
<dbReference type="Gene3D" id="3.40.50.2300">
    <property type="match status" value="1"/>
</dbReference>
<proteinExistence type="predicted"/>
<dbReference type="PANTHER" id="PTHR45339:SF3">
    <property type="entry name" value="HISTIDINE KINASE"/>
    <property type="match status" value="1"/>
</dbReference>
<keyword evidence="3 9" id="KW-0597">Phosphoprotein</keyword>
<dbReference type="Proteomes" id="UP000037660">
    <property type="component" value="Unassembled WGS sequence"/>
</dbReference>
<dbReference type="InterPro" id="IPR004358">
    <property type="entry name" value="Sig_transdc_His_kin-like_C"/>
</dbReference>
<dbReference type="InterPro" id="IPR003594">
    <property type="entry name" value="HATPase_dom"/>
</dbReference>
<evidence type="ECO:0000259" key="13">
    <source>
        <dbReference type="PROSITE" id="PS50113"/>
    </source>
</evidence>
<dbReference type="SUPFAM" id="SSF47384">
    <property type="entry name" value="Homodimeric domain of signal transducing histidine kinase"/>
    <property type="match status" value="1"/>
</dbReference>
<dbReference type="InterPro" id="IPR000014">
    <property type="entry name" value="PAS"/>
</dbReference>
<feature type="domain" description="PAC" evidence="13">
    <location>
        <begin position="281"/>
        <end position="333"/>
    </location>
</feature>
<keyword evidence="10" id="KW-1133">Transmembrane helix</keyword>
<gene>
    <name evidence="14" type="ORF">ISF6_1590</name>
</gene>
<comment type="catalytic activity">
    <reaction evidence="1">
        <text>ATP + protein L-histidine = ADP + protein N-phospho-L-histidine.</text>
        <dbReference type="EC" id="2.7.13.3"/>
    </reaction>
</comment>
<keyword evidence="10" id="KW-0812">Transmembrane</keyword>
<name>A0A0K8NZI5_PISS1</name>
<dbReference type="GO" id="GO:0000155">
    <property type="term" value="F:phosphorelay sensor kinase activity"/>
    <property type="evidence" value="ECO:0007669"/>
    <property type="project" value="InterPro"/>
</dbReference>
<dbReference type="Gene3D" id="1.10.287.130">
    <property type="match status" value="1"/>
</dbReference>